<feature type="active site" description="Proton acceptor" evidence="4">
    <location>
        <position position="192"/>
    </location>
</feature>
<feature type="active site" description="Nucleophile" evidence="4">
    <location>
        <position position="70"/>
    </location>
</feature>
<comment type="caution">
    <text evidence="4">Lacks conserved residue(s) required for the propagation of feature annotation.</text>
</comment>
<dbReference type="InterPro" id="IPR016035">
    <property type="entry name" value="Acyl_Trfase/lysoPLipase"/>
</dbReference>
<dbReference type="Proteomes" id="UP000272400">
    <property type="component" value="Unassembled WGS sequence"/>
</dbReference>
<dbReference type="Gene3D" id="3.40.1090.10">
    <property type="entry name" value="Cytosolic phospholipase A2 catalytic domain"/>
    <property type="match status" value="1"/>
</dbReference>
<evidence type="ECO:0000256" key="4">
    <source>
        <dbReference type="PROSITE-ProRule" id="PRU01161"/>
    </source>
</evidence>
<dbReference type="PANTHER" id="PTHR14226:SF64">
    <property type="entry name" value="PNPLA DOMAIN-CONTAINING PROTEIN"/>
    <property type="match status" value="1"/>
</dbReference>
<accession>A0A3N1CV57</accession>
<keyword evidence="7" id="KW-1185">Reference proteome</keyword>
<evidence type="ECO:0000256" key="2">
    <source>
        <dbReference type="ARBA" id="ARBA00022963"/>
    </source>
</evidence>
<dbReference type="OrthoDB" id="4080114at2"/>
<name>A0A3N1CV57_9ACTN</name>
<sequence>MAAELTGHPVVEALAARKRTGSKPGQRSDKMRIALAVEGGGMRGTISAGMALALAEAGLTDAFDAVYGASAGAITGAWLLSGTPEQLRGWAEPEYANAMIRFANPWRGRPIVDVHDLVERLYVEVANMDFTAILSHPVTYHPLATDVRTGLATDLHPFLHCPADLRLALRASAALPLLAGPPVALGGRLFYDAGLAESIPYRTALAQDATHVLVLRSRPAGPAPRPRANPSLGDRFIAATALRHSPELRTAYYARPTRLAEDDRVLAEHDVATLTSPHPAVLSVRPAPDAPTVGRLTRDGRLLNAAMDAGHTATRPLLALLT</sequence>
<feature type="short sequence motif" description="GXSXG" evidence="4">
    <location>
        <begin position="68"/>
        <end position="72"/>
    </location>
</feature>
<evidence type="ECO:0000256" key="3">
    <source>
        <dbReference type="ARBA" id="ARBA00023098"/>
    </source>
</evidence>
<dbReference type="PANTHER" id="PTHR14226">
    <property type="entry name" value="NEUROPATHY TARGET ESTERASE/SWISS CHEESE D.MELANOGASTER"/>
    <property type="match status" value="1"/>
</dbReference>
<evidence type="ECO:0000313" key="6">
    <source>
        <dbReference type="EMBL" id="ROO85157.1"/>
    </source>
</evidence>
<proteinExistence type="predicted"/>
<comment type="caution">
    <text evidence="6">The sequence shown here is derived from an EMBL/GenBank/DDBJ whole genome shotgun (WGS) entry which is preliminary data.</text>
</comment>
<dbReference type="RefSeq" id="WP_123670452.1">
    <property type="nucleotide sequence ID" value="NZ_RJKE01000001.1"/>
</dbReference>
<organism evidence="6 7">
    <name type="scientific">Actinocorallia herbida</name>
    <dbReference type="NCBI Taxonomy" id="58109"/>
    <lineage>
        <taxon>Bacteria</taxon>
        <taxon>Bacillati</taxon>
        <taxon>Actinomycetota</taxon>
        <taxon>Actinomycetes</taxon>
        <taxon>Streptosporangiales</taxon>
        <taxon>Thermomonosporaceae</taxon>
        <taxon>Actinocorallia</taxon>
    </lineage>
</organism>
<feature type="short sequence motif" description="GXGXXG" evidence="4">
    <location>
        <begin position="39"/>
        <end position="44"/>
    </location>
</feature>
<keyword evidence="3 4" id="KW-0443">Lipid metabolism</keyword>
<reference evidence="6 7" key="1">
    <citation type="submission" date="2018-11" db="EMBL/GenBank/DDBJ databases">
        <title>Sequencing the genomes of 1000 actinobacteria strains.</title>
        <authorList>
            <person name="Klenk H.-P."/>
        </authorList>
    </citation>
    <scope>NUCLEOTIDE SEQUENCE [LARGE SCALE GENOMIC DNA]</scope>
    <source>
        <strain evidence="6 7">DSM 44254</strain>
    </source>
</reference>
<dbReference type="InterPro" id="IPR050301">
    <property type="entry name" value="NTE"/>
</dbReference>
<dbReference type="InterPro" id="IPR002641">
    <property type="entry name" value="PNPLA_dom"/>
</dbReference>
<dbReference type="SUPFAM" id="SSF52151">
    <property type="entry name" value="FabD/lysophospholipase-like"/>
    <property type="match status" value="1"/>
</dbReference>
<gene>
    <name evidence="6" type="ORF">EDD29_2697</name>
</gene>
<dbReference type="Pfam" id="PF01734">
    <property type="entry name" value="Patatin"/>
    <property type="match status" value="1"/>
</dbReference>
<keyword evidence="1 4" id="KW-0378">Hydrolase</keyword>
<keyword evidence="2 4" id="KW-0442">Lipid degradation</keyword>
<dbReference type="PROSITE" id="PS51635">
    <property type="entry name" value="PNPLA"/>
    <property type="match status" value="1"/>
</dbReference>
<dbReference type="AlphaFoldDB" id="A0A3N1CV57"/>
<evidence type="ECO:0000259" key="5">
    <source>
        <dbReference type="PROSITE" id="PS51635"/>
    </source>
</evidence>
<evidence type="ECO:0000313" key="7">
    <source>
        <dbReference type="Proteomes" id="UP000272400"/>
    </source>
</evidence>
<dbReference type="GO" id="GO:0016042">
    <property type="term" value="P:lipid catabolic process"/>
    <property type="evidence" value="ECO:0007669"/>
    <property type="project" value="UniProtKB-UniRule"/>
</dbReference>
<dbReference type="EMBL" id="RJKE01000001">
    <property type="protein sequence ID" value="ROO85157.1"/>
    <property type="molecule type" value="Genomic_DNA"/>
</dbReference>
<protein>
    <submittedName>
        <fullName evidence="6">Putative patatin/cPLA2 family phospholipase</fullName>
    </submittedName>
</protein>
<evidence type="ECO:0000256" key="1">
    <source>
        <dbReference type="ARBA" id="ARBA00022801"/>
    </source>
</evidence>
<feature type="domain" description="PNPLA" evidence="5">
    <location>
        <begin position="35"/>
        <end position="205"/>
    </location>
</feature>
<dbReference type="GO" id="GO:0016787">
    <property type="term" value="F:hydrolase activity"/>
    <property type="evidence" value="ECO:0007669"/>
    <property type="project" value="UniProtKB-UniRule"/>
</dbReference>